<accession>A0ABM5KL72</accession>
<dbReference type="PANTHER" id="PTHR21505">
    <property type="entry name" value="MADF DOMAIN-CONTAINING PROTEIN-RELATED"/>
    <property type="match status" value="1"/>
</dbReference>
<dbReference type="PROSITE" id="PS51029">
    <property type="entry name" value="MADF"/>
    <property type="match status" value="1"/>
</dbReference>
<proteinExistence type="predicted"/>
<sequence>MSKVNLKTTGKQIWTMELTKLLLILYENYPCLYDIRSSKYHNKVERIQALEDIKNNLIAHNNSITVDLIKKKIHGIRSQYFTEVNKIKKSEASGATTDDVYVPKLWFFEMASFLNESTSVTCQGESNLDDHLFNAVEGETEEADLNCSLQEDMSQSSFRDDIEYSDYENIEVVYDDPGEGPSNSCSYMATKDNRFQDTPSKKCKVNVSQTKRKHEHLDNILVETTKAIKNLQENPKPPAEESDLVLFGRYLASEMAKLDEDTADDLKAVILNELFKAKRISKDKKE</sequence>
<evidence type="ECO:0000313" key="2">
    <source>
        <dbReference type="EnsemblMetazoa" id="XP_050510947.1"/>
    </source>
</evidence>
<dbReference type="SMART" id="SM00595">
    <property type="entry name" value="MADF"/>
    <property type="match status" value="1"/>
</dbReference>
<dbReference type="InterPro" id="IPR006578">
    <property type="entry name" value="MADF-dom"/>
</dbReference>
<reference evidence="2" key="1">
    <citation type="submission" date="2025-05" db="UniProtKB">
        <authorList>
            <consortium name="EnsemblMetazoa"/>
        </authorList>
    </citation>
    <scope>IDENTIFICATION</scope>
</reference>
<keyword evidence="3" id="KW-1185">Reference proteome</keyword>
<protein>
    <recommendedName>
        <fullName evidence="1">MADF domain-containing protein</fullName>
    </recommendedName>
</protein>
<organism evidence="2 3">
    <name type="scientific">Diabrotica virgifera virgifera</name>
    <name type="common">western corn rootworm</name>
    <dbReference type="NCBI Taxonomy" id="50390"/>
    <lineage>
        <taxon>Eukaryota</taxon>
        <taxon>Metazoa</taxon>
        <taxon>Ecdysozoa</taxon>
        <taxon>Arthropoda</taxon>
        <taxon>Hexapoda</taxon>
        <taxon>Insecta</taxon>
        <taxon>Pterygota</taxon>
        <taxon>Neoptera</taxon>
        <taxon>Endopterygota</taxon>
        <taxon>Coleoptera</taxon>
        <taxon>Polyphaga</taxon>
        <taxon>Cucujiformia</taxon>
        <taxon>Chrysomeloidea</taxon>
        <taxon>Chrysomelidae</taxon>
        <taxon>Galerucinae</taxon>
        <taxon>Diabroticina</taxon>
        <taxon>Diabroticites</taxon>
        <taxon>Diabrotica</taxon>
    </lineage>
</organism>
<evidence type="ECO:0000259" key="1">
    <source>
        <dbReference type="PROSITE" id="PS51029"/>
    </source>
</evidence>
<dbReference type="GeneID" id="126887449"/>
<dbReference type="Pfam" id="PF10545">
    <property type="entry name" value="MADF_DNA_bdg"/>
    <property type="match status" value="1"/>
</dbReference>
<dbReference type="RefSeq" id="XP_050510947.1">
    <property type="nucleotide sequence ID" value="XM_050654990.1"/>
</dbReference>
<dbReference type="PANTHER" id="PTHR21505:SF12">
    <property type="entry name" value="MADF DOMAIN-CONTAINING PROTEIN-RELATED"/>
    <property type="match status" value="1"/>
</dbReference>
<dbReference type="Proteomes" id="UP001652700">
    <property type="component" value="Unplaced"/>
</dbReference>
<name>A0ABM5KL72_DIAVI</name>
<feature type="domain" description="MADF" evidence="1">
    <location>
        <begin position="21"/>
        <end position="119"/>
    </location>
</feature>
<dbReference type="EnsemblMetazoa" id="XM_050654990.1">
    <property type="protein sequence ID" value="XP_050510947.1"/>
    <property type="gene ID" value="LOC126887449"/>
</dbReference>
<evidence type="ECO:0000313" key="3">
    <source>
        <dbReference type="Proteomes" id="UP001652700"/>
    </source>
</evidence>